<proteinExistence type="predicted"/>
<evidence type="ECO:0000313" key="2">
    <source>
        <dbReference type="EMBL" id="EIJ89546.1"/>
    </source>
</evidence>
<protein>
    <submittedName>
        <fullName evidence="2">Uncharacterized protein</fullName>
    </submittedName>
</protein>
<sequence>MSQQVNNHRTLEFFSKLYLFLFPSFRLIIDDYRFFSFILFYKVLGLTYALMFSISLITGLAAYPPVSLYRAVLLFIYFLFFLALFCYSTCIIYANSDHPLFFGKKRHIKSSLGCK</sequence>
<organism evidence="2 3">
    <name type="scientific">Nematocida parisii (strain ERTm3)</name>
    <name type="common">Nematode killer fungus</name>
    <dbReference type="NCBI Taxonomy" id="935791"/>
    <lineage>
        <taxon>Eukaryota</taxon>
        <taxon>Fungi</taxon>
        <taxon>Fungi incertae sedis</taxon>
        <taxon>Microsporidia</taxon>
        <taxon>Nematocida</taxon>
    </lineage>
</organism>
<evidence type="ECO:0000313" key="3">
    <source>
        <dbReference type="Proteomes" id="UP000002872"/>
    </source>
</evidence>
<dbReference type="VEuPathDB" id="MicrosporidiaDB:NEQG_00316"/>
<name>I3EJZ9_NEMP3</name>
<keyword evidence="1" id="KW-0472">Membrane</keyword>
<dbReference type="AlphaFoldDB" id="I3EJZ9"/>
<keyword evidence="1" id="KW-1133">Transmembrane helix</keyword>
<dbReference type="InParanoid" id="I3EJZ9"/>
<dbReference type="HOGENOM" id="CLU_2109676_0_0_1"/>
<feature type="transmembrane region" description="Helical" evidence="1">
    <location>
        <begin position="41"/>
        <end position="63"/>
    </location>
</feature>
<keyword evidence="3" id="KW-1185">Reference proteome</keyword>
<evidence type="ECO:0000256" key="1">
    <source>
        <dbReference type="SAM" id="Phobius"/>
    </source>
</evidence>
<dbReference type="EMBL" id="GL870876">
    <property type="protein sequence ID" value="EIJ89546.1"/>
    <property type="molecule type" value="Genomic_DNA"/>
</dbReference>
<reference evidence="2" key="1">
    <citation type="submission" date="2011-01" db="EMBL/GenBank/DDBJ databases">
        <title>The Genome Sequence of Nematocida parisii strain ERTm3.</title>
        <authorList>
            <consortium name="The Broad Institute Genome Sequencing Platform"/>
            <consortium name="The Broad Institute Genome Sequencing Center for Infectious Disease"/>
            <person name="Cuomo C."/>
            <person name="Troemel E."/>
            <person name="Young S.K."/>
            <person name="Zeng Q."/>
            <person name="Gargeya S."/>
            <person name="Fitzgerald M."/>
            <person name="Haas B."/>
            <person name="Abouelleil A."/>
            <person name="Alvarado L."/>
            <person name="Arachchi H.M."/>
            <person name="Berlin A."/>
            <person name="Chapman S.B."/>
            <person name="Gearin G."/>
            <person name="Goldberg J."/>
            <person name="Griggs A."/>
            <person name="Gujja S."/>
            <person name="Hansen M."/>
            <person name="Heiman D."/>
            <person name="Howarth C."/>
            <person name="Larimer J."/>
            <person name="Lui A."/>
            <person name="MacDonald P.J.P."/>
            <person name="McCowen C."/>
            <person name="Montmayeur A."/>
            <person name="Murphy C."/>
            <person name="Neiman D."/>
            <person name="Pearson M."/>
            <person name="Priest M."/>
            <person name="Roberts A."/>
            <person name="Saif S."/>
            <person name="Shea T."/>
            <person name="Sisk P."/>
            <person name="Stolte C."/>
            <person name="Sykes S."/>
            <person name="Wortman J."/>
            <person name="Nusbaum C."/>
            <person name="Birren B."/>
        </authorList>
    </citation>
    <scope>NUCLEOTIDE SEQUENCE</scope>
    <source>
        <strain evidence="2">ERTm3</strain>
    </source>
</reference>
<keyword evidence="1" id="KW-0812">Transmembrane</keyword>
<dbReference type="OrthoDB" id="10312535at2759"/>
<gene>
    <name evidence="2" type="ORF">NEQG_00316</name>
</gene>
<feature type="transmembrane region" description="Helical" evidence="1">
    <location>
        <begin position="75"/>
        <end position="96"/>
    </location>
</feature>
<accession>I3EJZ9</accession>
<dbReference type="Proteomes" id="UP000002872">
    <property type="component" value="Unassembled WGS sequence"/>
</dbReference>